<evidence type="ECO:0000313" key="4">
    <source>
        <dbReference type="Proteomes" id="UP000030750"/>
    </source>
</evidence>
<keyword evidence="4" id="KW-1185">Reference proteome</keyword>
<dbReference type="EMBL" id="HG713190">
    <property type="protein sequence ID" value="CDJ52769.1"/>
    <property type="molecule type" value="Genomic_DNA"/>
</dbReference>
<dbReference type="GO" id="GO:0005829">
    <property type="term" value="C:cytosol"/>
    <property type="evidence" value="ECO:0007669"/>
    <property type="project" value="TreeGrafter"/>
</dbReference>
<reference evidence="3" key="1">
    <citation type="submission" date="2013-10" db="EMBL/GenBank/DDBJ databases">
        <title>Genomic analysis of the causative agents of coccidiosis in chickens.</title>
        <authorList>
            <person name="Reid A.J."/>
            <person name="Blake D."/>
            <person name="Billington K."/>
            <person name="Browne H."/>
            <person name="Dunn M."/>
            <person name="Hung S."/>
            <person name="Kawahara F."/>
            <person name="Miranda-Saavedra D."/>
            <person name="Mourier T."/>
            <person name="Nagra H."/>
            <person name="Otto T.D."/>
            <person name="Rawlings N."/>
            <person name="Sanchez A."/>
            <person name="Sanders M."/>
            <person name="Subramaniam C."/>
            <person name="Tay Y."/>
            <person name="Dear P."/>
            <person name="Doerig C."/>
            <person name="Gruber A."/>
            <person name="Parkinson J."/>
            <person name="Shirley M."/>
            <person name="Wan K.L."/>
            <person name="Berriman M."/>
            <person name="Tomley F."/>
            <person name="Pain A."/>
        </authorList>
    </citation>
    <scope>NUCLEOTIDE SEQUENCE [LARGE SCALE GENOMIC DNA]</scope>
    <source>
        <strain evidence="3">Houghton</strain>
    </source>
</reference>
<dbReference type="InterPro" id="IPR033464">
    <property type="entry name" value="CSN8_PSD8_EIF3K"/>
</dbReference>
<dbReference type="PANTHER" id="PTHR12387">
    <property type="entry name" value="26S PROTEASOME NON-ATPASE REGULATORY SUBUNIT 8"/>
    <property type="match status" value="1"/>
</dbReference>
<dbReference type="GO" id="GO:0043161">
    <property type="term" value="P:proteasome-mediated ubiquitin-dependent protein catabolic process"/>
    <property type="evidence" value="ECO:0007669"/>
    <property type="project" value="TreeGrafter"/>
</dbReference>
<feature type="domain" description="CSN8/PSMD8/EIF3K" evidence="2">
    <location>
        <begin position="132"/>
        <end position="194"/>
    </location>
</feature>
<dbReference type="GO" id="GO:0005634">
    <property type="term" value="C:nucleus"/>
    <property type="evidence" value="ECO:0007669"/>
    <property type="project" value="TreeGrafter"/>
</dbReference>
<reference evidence="3" key="2">
    <citation type="submission" date="2013-10" db="EMBL/GenBank/DDBJ databases">
        <authorList>
            <person name="Aslett M."/>
        </authorList>
    </citation>
    <scope>NUCLEOTIDE SEQUENCE [LARGE SCALE GENOMIC DNA]</scope>
    <source>
        <strain evidence="3">Houghton</strain>
    </source>
</reference>
<evidence type="ECO:0000256" key="1">
    <source>
        <dbReference type="ARBA" id="ARBA00022942"/>
    </source>
</evidence>
<accession>U6LVX8</accession>
<proteinExistence type="predicted"/>
<organism evidence="3 4">
    <name type="scientific">Eimeria brunetti</name>
    <dbReference type="NCBI Taxonomy" id="51314"/>
    <lineage>
        <taxon>Eukaryota</taxon>
        <taxon>Sar</taxon>
        <taxon>Alveolata</taxon>
        <taxon>Apicomplexa</taxon>
        <taxon>Conoidasida</taxon>
        <taxon>Coccidia</taxon>
        <taxon>Eucoccidiorida</taxon>
        <taxon>Eimeriorina</taxon>
        <taxon>Eimeriidae</taxon>
        <taxon>Eimeria</taxon>
    </lineage>
</organism>
<dbReference type="AlphaFoldDB" id="U6LVX8"/>
<protein>
    <submittedName>
        <fullName evidence="3">26S proteasome regulatory particle non-ATPase subunit, putative</fullName>
    </submittedName>
</protein>
<dbReference type="OrthoDB" id="348663at2759"/>
<dbReference type="VEuPathDB" id="ToxoDB:EBH_0052370"/>
<evidence type="ECO:0000259" key="2">
    <source>
        <dbReference type="Pfam" id="PF10075"/>
    </source>
</evidence>
<dbReference type="InterPro" id="IPR006746">
    <property type="entry name" value="26S_Psome_Rpn12"/>
</dbReference>
<gene>
    <name evidence="3" type="ORF">EBH_0052370</name>
</gene>
<dbReference type="GO" id="GO:0008541">
    <property type="term" value="C:proteasome regulatory particle, lid subcomplex"/>
    <property type="evidence" value="ECO:0007669"/>
    <property type="project" value="TreeGrafter"/>
</dbReference>
<dbReference type="Proteomes" id="UP000030750">
    <property type="component" value="Unassembled WGS sequence"/>
</dbReference>
<keyword evidence="1 3" id="KW-0647">Proteasome</keyword>
<dbReference type="PANTHER" id="PTHR12387:SF0">
    <property type="entry name" value="26S PROTEASOME NON-ATPASE REGULATORY SUBUNIT 8"/>
    <property type="match status" value="1"/>
</dbReference>
<sequence length="460" mass="49282">MTLTVQQQQQLLQQIRQQLQQGTADVESCSKQLQQLKLLRVAAVAAAPESLTAADIEEAVLARSTFETAAMLCVYKLQQLQQQQQQQQNADEDFYEDLITETAAAFQRQMNMLLPFYCDLAHVLPPSDMQLELQCLQLLHFLSGDCIAELHVAYDRLSEEVQRSPYVLTVMRLEQRLMSGDYEAVMQQQQQQQQQQQEQEQQQDGGGVCLPRSAAVFLSQLMKTMRLRVAATMETAYSSLSVAAVSKLLRLPVSLVSPFCEEQNRRRRQREAQQQLQQPALEFAAAAAAAAGGGGGSSSSSVGDALASTAAPRQLSQHQQQLLQQQQQQQQSVSTLAAGVGSGSFAAAVSLERSAPCGVYWHIEGDRVVFQKQQQQQQQQQQHCSFHATQVATQLIATAAAAAAAVAAADAAAAVIAAPVAVADGAATAGADDTGAAAAAAAATAAAAAAAAARVMINRC</sequence>
<dbReference type="Pfam" id="PF10075">
    <property type="entry name" value="CSN8_PSD8_EIF3K"/>
    <property type="match status" value="1"/>
</dbReference>
<evidence type="ECO:0000313" key="3">
    <source>
        <dbReference type="EMBL" id="CDJ52769.1"/>
    </source>
</evidence>
<dbReference type="Gene3D" id="1.25.40.990">
    <property type="match status" value="1"/>
</dbReference>
<name>U6LVX8_9EIME</name>